<dbReference type="OrthoDB" id="5198189at2"/>
<dbReference type="AlphaFoldDB" id="A0A1H2V628"/>
<keyword evidence="1" id="KW-1133">Transmembrane helix</keyword>
<keyword evidence="3" id="KW-1185">Reference proteome</keyword>
<feature type="transmembrane region" description="Helical" evidence="1">
    <location>
        <begin position="94"/>
        <end position="119"/>
    </location>
</feature>
<reference evidence="2 3" key="1">
    <citation type="submission" date="2016-10" db="EMBL/GenBank/DDBJ databases">
        <authorList>
            <person name="de Groot N.N."/>
        </authorList>
    </citation>
    <scope>NUCLEOTIDE SEQUENCE [LARGE SCALE GENOMIC DNA]</scope>
    <source>
        <strain evidence="2 3">DSM 23310</strain>
    </source>
</reference>
<organism evidence="2 3">
    <name type="scientific">Tepidimicrobium xylanilyticum</name>
    <dbReference type="NCBI Taxonomy" id="1123352"/>
    <lineage>
        <taxon>Bacteria</taxon>
        <taxon>Bacillati</taxon>
        <taxon>Bacillota</taxon>
        <taxon>Tissierellia</taxon>
        <taxon>Tissierellales</taxon>
        <taxon>Tepidimicrobiaceae</taxon>
        <taxon>Tepidimicrobium</taxon>
    </lineage>
</organism>
<keyword evidence="1" id="KW-0472">Membrane</keyword>
<feature type="transmembrane region" description="Helical" evidence="1">
    <location>
        <begin position="60"/>
        <end position="82"/>
    </location>
</feature>
<protein>
    <submittedName>
        <fullName evidence="2">Energy-coupling factor transport system substrate-specific component</fullName>
    </submittedName>
</protein>
<sequence>MKIRDIALIGILSATITAGKLVLSFIPNIEIVTLLFIAYTIVFGYKKVLLISVVFTTTEIFIYGFATWLLVYYIIWPILIIITELLKRRVKSEYGYAIIGAIFGYTFGIFFSVVESFFYGAAYGWAYWVRGLLFDLIHGTSNFIIVLVLLKPILDILNRLKKTYYRT</sequence>
<evidence type="ECO:0000256" key="1">
    <source>
        <dbReference type="SAM" id="Phobius"/>
    </source>
</evidence>
<name>A0A1H2V628_9FIRM</name>
<keyword evidence="1" id="KW-0812">Transmembrane</keyword>
<evidence type="ECO:0000313" key="2">
    <source>
        <dbReference type="EMBL" id="SDW63773.1"/>
    </source>
</evidence>
<evidence type="ECO:0000313" key="3">
    <source>
        <dbReference type="Proteomes" id="UP000198828"/>
    </source>
</evidence>
<proteinExistence type="predicted"/>
<dbReference type="Proteomes" id="UP000198828">
    <property type="component" value="Unassembled WGS sequence"/>
</dbReference>
<dbReference type="RefSeq" id="WP_093751463.1">
    <property type="nucleotide sequence ID" value="NZ_BSYN01000004.1"/>
</dbReference>
<accession>A0A1H2V628</accession>
<feature type="transmembrane region" description="Helical" evidence="1">
    <location>
        <begin position="125"/>
        <end position="150"/>
    </location>
</feature>
<gene>
    <name evidence="2" type="ORF">SAMN05660923_01028</name>
</gene>
<dbReference type="EMBL" id="FNNG01000003">
    <property type="protein sequence ID" value="SDW63773.1"/>
    <property type="molecule type" value="Genomic_DNA"/>
</dbReference>
<dbReference type="Gene3D" id="1.10.1760.20">
    <property type="match status" value="1"/>
</dbReference>